<evidence type="ECO:0000256" key="5">
    <source>
        <dbReference type="ARBA" id="ARBA00022989"/>
    </source>
</evidence>
<evidence type="ECO:0000256" key="1">
    <source>
        <dbReference type="ARBA" id="ARBA00004651"/>
    </source>
</evidence>
<feature type="transmembrane region" description="Helical" evidence="7">
    <location>
        <begin position="14"/>
        <end position="33"/>
    </location>
</feature>
<keyword evidence="8" id="KW-0969">Cilium</keyword>
<keyword evidence="6 7" id="KW-0472">Membrane</keyword>
<dbReference type="RefSeq" id="WP_148951799.1">
    <property type="nucleotide sequence ID" value="NZ_CP043312.1"/>
</dbReference>
<dbReference type="GO" id="GO:0005886">
    <property type="term" value="C:plasma membrane"/>
    <property type="evidence" value="ECO:0007669"/>
    <property type="project" value="UniProtKB-SubCell"/>
</dbReference>
<gene>
    <name evidence="8" type="ORF">FZC37_00580</name>
</gene>
<organism evidence="8 9">
    <name type="scientific">Candidatus Sneabacter namystus</name>
    <dbReference type="NCBI Taxonomy" id="2601646"/>
    <lineage>
        <taxon>Bacteria</taxon>
        <taxon>Pseudomonadati</taxon>
        <taxon>Pseudomonadota</taxon>
        <taxon>Alphaproteobacteria</taxon>
        <taxon>Rickettsiales</taxon>
        <taxon>Rickettsiaceae</taxon>
        <taxon>Rickettsieae</taxon>
        <taxon>Candidatus Sneabacter</taxon>
    </lineage>
</organism>
<dbReference type="InterPro" id="IPR001712">
    <property type="entry name" value="T3SS_FHIPEP"/>
</dbReference>
<reference evidence="8 9" key="1">
    <citation type="submission" date="2019-08" db="EMBL/GenBank/DDBJ databases">
        <title>Highly reduced genomes of protist endosymbionts show evolutionary convergence.</title>
        <authorList>
            <person name="George E."/>
            <person name="Husnik F."/>
            <person name="Tashyreva D."/>
            <person name="Prokopchuk G."/>
            <person name="Horak A."/>
            <person name="Kwong W.K."/>
            <person name="Lukes J."/>
            <person name="Keeling P.J."/>
        </authorList>
    </citation>
    <scope>NUCLEOTIDE SEQUENCE [LARGE SCALE GENOMIC DNA]</scope>
    <source>
        <strain evidence="8">1621</strain>
    </source>
</reference>
<dbReference type="PANTHER" id="PTHR30161">
    <property type="entry name" value="FLAGELLAR EXPORT PROTEIN, MEMBRANE FLHA SUBUNIT-RELATED"/>
    <property type="match status" value="1"/>
</dbReference>
<keyword evidence="8" id="KW-0966">Cell projection</keyword>
<comment type="similarity">
    <text evidence="2">Belongs to the FHIPEP (flagella/HR/invasion proteins export pore) family.</text>
</comment>
<feature type="transmembrane region" description="Helical" evidence="7">
    <location>
        <begin position="109"/>
        <end position="132"/>
    </location>
</feature>
<dbReference type="InterPro" id="IPR042196">
    <property type="entry name" value="FHIPEP_4"/>
</dbReference>
<dbReference type="InterPro" id="IPR025505">
    <property type="entry name" value="FHIPEP_CS"/>
</dbReference>
<feature type="transmembrane region" description="Helical" evidence="7">
    <location>
        <begin position="201"/>
        <end position="222"/>
    </location>
</feature>
<dbReference type="InterPro" id="IPR042194">
    <property type="entry name" value="FHIPEP_1"/>
</dbReference>
<dbReference type="PANTHER" id="PTHR30161:SF1">
    <property type="entry name" value="FLAGELLAR BIOSYNTHESIS PROTEIN FLHA-RELATED"/>
    <property type="match status" value="1"/>
</dbReference>
<dbReference type="PRINTS" id="PR00949">
    <property type="entry name" value="TYPE3IMAPROT"/>
</dbReference>
<dbReference type="PROSITE" id="PS00994">
    <property type="entry name" value="FHIPEP"/>
    <property type="match status" value="1"/>
</dbReference>
<evidence type="ECO:0000256" key="7">
    <source>
        <dbReference type="SAM" id="Phobius"/>
    </source>
</evidence>
<keyword evidence="4 7" id="KW-0812">Transmembrane</keyword>
<dbReference type="OrthoDB" id="9759185at2"/>
<evidence type="ECO:0000313" key="8">
    <source>
        <dbReference type="EMBL" id="QEK39438.1"/>
    </source>
</evidence>
<dbReference type="Gene3D" id="1.10.8.540">
    <property type="entry name" value="FHIPEP family, domain 3"/>
    <property type="match status" value="1"/>
</dbReference>
<dbReference type="Gene3D" id="3.40.30.60">
    <property type="entry name" value="FHIPEP family, domain 1"/>
    <property type="match status" value="1"/>
</dbReference>
<comment type="subcellular location">
    <subcellularLocation>
        <location evidence="1">Cell membrane</location>
        <topology evidence="1">Multi-pass membrane protein</topology>
    </subcellularLocation>
</comment>
<evidence type="ECO:0000256" key="3">
    <source>
        <dbReference type="ARBA" id="ARBA00022475"/>
    </source>
</evidence>
<sequence>MINSTDTFNKYKDLTLSAAIVIILLFLLVPVPVALLDVMLAFSVTSSLLLLIVTLLISTPLELSIFPSILLVSTVMRLSLNIASTKLILAKGHQGTTAAGKVIESFGHFVMQGNVVIGIIIFLMLTIINFVVITKGSGRISEVAARFSLDAMPGKQMAIDAELSTGLIDDHTAKRRRRHLEEESTFYGAMDGANKFVRGDAVAGLLITLINIIGGIIIGVVQKNLPFNKAVYCYSILTVGDGIACQMPAVITSIASGLLVTKAGTQGSMDKVLFLQMANNARALTISAVLSGLISLLPGLPVIPFVSMAAILGIAAYYSSKKSNSLPNKKEQEIRTSNKSTENILPKLDIIKLELGIGLVRLSQAQHNDFLPLKIQTLRKTMASELGFVIPAIRIQDNPNIGLNEYIIKIKDCVVAKGLAYTDKYMITLDNENRDKVQNIPGIQAKEPSFGLAAKWVDKNDIKDIDQHKLLSASNVILMHISNLIRENISDLLSYTDVCHLVEQLSLQHRKLVQDVIQDVVPITLLQKVLQNLLSEGISIRDLPGILEACAEAASQDKHSIYVTEAVRKKLAKQICANSSTAQGTLPVVSISEYWENKFIQNLNSQNAVNKKILLPPDEIKQFLTAVHNTLSNNTKNGHTPAVLTSSTIRPYVKDLVHQIHNMISILGHEELSGKIRVESVGVI</sequence>
<keyword evidence="8" id="KW-0282">Flagellum</keyword>
<dbReference type="PIRSF" id="PIRSF005419">
    <property type="entry name" value="FlhA"/>
    <property type="match status" value="1"/>
</dbReference>
<dbReference type="KEGG" id="snay:FZC37_00580"/>
<dbReference type="InterPro" id="IPR042193">
    <property type="entry name" value="FHIPEP_3"/>
</dbReference>
<dbReference type="AlphaFoldDB" id="A0A5C0UH56"/>
<evidence type="ECO:0000313" key="9">
    <source>
        <dbReference type="Proteomes" id="UP000323844"/>
    </source>
</evidence>
<proteinExistence type="inferred from homology"/>
<keyword evidence="9" id="KW-1185">Reference proteome</keyword>
<keyword evidence="3" id="KW-1003">Cell membrane</keyword>
<name>A0A5C0UH56_9RICK</name>
<accession>A0A5C0UH56</accession>
<dbReference type="Pfam" id="PF00771">
    <property type="entry name" value="FHIPEP"/>
    <property type="match status" value="1"/>
</dbReference>
<evidence type="ECO:0000256" key="4">
    <source>
        <dbReference type="ARBA" id="ARBA00022692"/>
    </source>
</evidence>
<evidence type="ECO:0000256" key="6">
    <source>
        <dbReference type="ARBA" id="ARBA00023136"/>
    </source>
</evidence>
<dbReference type="EMBL" id="CP043312">
    <property type="protein sequence ID" value="QEK39438.1"/>
    <property type="molecule type" value="Genomic_DNA"/>
</dbReference>
<feature type="transmembrane region" description="Helical" evidence="7">
    <location>
        <begin position="272"/>
        <end position="296"/>
    </location>
</feature>
<dbReference type="GO" id="GO:0009306">
    <property type="term" value="P:protein secretion"/>
    <property type="evidence" value="ECO:0007669"/>
    <property type="project" value="InterPro"/>
</dbReference>
<keyword evidence="5 7" id="KW-1133">Transmembrane helix</keyword>
<dbReference type="Gene3D" id="3.40.50.12790">
    <property type="entry name" value="FHIPEP family, domain 4"/>
    <property type="match status" value="1"/>
</dbReference>
<protein>
    <submittedName>
        <fullName evidence="8">Flagellar biosynthesis protein FlhA</fullName>
    </submittedName>
</protein>
<dbReference type="GO" id="GO:0044780">
    <property type="term" value="P:bacterial-type flagellum assembly"/>
    <property type="evidence" value="ECO:0007669"/>
    <property type="project" value="TreeGrafter"/>
</dbReference>
<dbReference type="Proteomes" id="UP000323844">
    <property type="component" value="Chromosome"/>
</dbReference>
<evidence type="ECO:0000256" key="2">
    <source>
        <dbReference type="ARBA" id="ARBA00008835"/>
    </source>
</evidence>
<feature type="transmembrane region" description="Helical" evidence="7">
    <location>
        <begin position="234"/>
        <end position="260"/>
    </location>
</feature>